<dbReference type="EMBL" id="JBHUGY010000019">
    <property type="protein sequence ID" value="MFD2053705.1"/>
    <property type="molecule type" value="Genomic_DNA"/>
</dbReference>
<dbReference type="RefSeq" id="WP_379018612.1">
    <property type="nucleotide sequence ID" value="NZ_JBHUGY010000019.1"/>
</dbReference>
<sequence>MDIAARIKLAIGAHAGPLPEYASLSAFDLRFRDGNAADGWHLDDESLTRAG</sequence>
<accession>A0ABW4WAN0</accession>
<name>A0ABW4WAN0_9HYPH</name>
<reference evidence="2" key="1">
    <citation type="journal article" date="2019" name="Int. J. Syst. Evol. Microbiol.">
        <title>The Global Catalogue of Microorganisms (GCM) 10K type strain sequencing project: providing services to taxonomists for standard genome sequencing and annotation.</title>
        <authorList>
            <consortium name="The Broad Institute Genomics Platform"/>
            <consortium name="The Broad Institute Genome Sequencing Center for Infectious Disease"/>
            <person name="Wu L."/>
            <person name="Ma J."/>
        </authorList>
    </citation>
    <scope>NUCLEOTIDE SEQUENCE [LARGE SCALE GENOMIC DNA]</scope>
    <source>
        <strain evidence="2">CGMCC 1.16226</strain>
    </source>
</reference>
<comment type="caution">
    <text evidence="1">The sequence shown here is derived from an EMBL/GenBank/DDBJ whole genome shotgun (WGS) entry which is preliminary data.</text>
</comment>
<protein>
    <submittedName>
        <fullName evidence="1">Uncharacterized protein</fullName>
    </submittedName>
</protein>
<gene>
    <name evidence="1" type="ORF">ACFSQT_11565</name>
</gene>
<proteinExistence type="predicted"/>
<evidence type="ECO:0000313" key="2">
    <source>
        <dbReference type="Proteomes" id="UP001597349"/>
    </source>
</evidence>
<evidence type="ECO:0000313" key="1">
    <source>
        <dbReference type="EMBL" id="MFD2053705.1"/>
    </source>
</evidence>
<dbReference type="Proteomes" id="UP001597349">
    <property type="component" value="Unassembled WGS sequence"/>
</dbReference>
<keyword evidence="2" id="KW-1185">Reference proteome</keyword>
<organism evidence="1 2">
    <name type="scientific">Mesorhizobium calcicola</name>
    <dbReference type="NCBI Taxonomy" id="1300310"/>
    <lineage>
        <taxon>Bacteria</taxon>
        <taxon>Pseudomonadati</taxon>
        <taxon>Pseudomonadota</taxon>
        <taxon>Alphaproteobacteria</taxon>
        <taxon>Hyphomicrobiales</taxon>
        <taxon>Phyllobacteriaceae</taxon>
        <taxon>Mesorhizobium</taxon>
    </lineage>
</organism>